<feature type="compositionally biased region" description="Low complexity" evidence="2">
    <location>
        <begin position="358"/>
        <end position="394"/>
    </location>
</feature>
<organism evidence="4 5">
    <name type="scientific">Dictyostelium firmibasis</name>
    <dbReference type="NCBI Taxonomy" id="79012"/>
    <lineage>
        <taxon>Eukaryota</taxon>
        <taxon>Amoebozoa</taxon>
        <taxon>Evosea</taxon>
        <taxon>Eumycetozoa</taxon>
        <taxon>Dictyostelia</taxon>
        <taxon>Dictyosteliales</taxon>
        <taxon>Dictyosteliaceae</taxon>
        <taxon>Dictyostelium</taxon>
    </lineage>
</organism>
<feature type="compositionally biased region" description="Acidic residues" evidence="2">
    <location>
        <begin position="109"/>
        <end position="120"/>
    </location>
</feature>
<feature type="region of interest" description="Disordered" evidence="2">
    <location>
        <begin position="22"/>
        <end position="46"/>
    </location>
</feature>
<feature type="compositionally biased region" description="Polar residues" evidence="2">
    <location>
        <begin position="622"/>
        <end position="632"/>
    </location>
</feature>
<dbReference type="InterPro" id="IPR002048">
    <property type="entry name" value="EF_hand_dom"/>
</dbReference>
<reference evidence="4 5" key="1">
    <citation type="submission" date="2023-11" db="EMBL/GenBank/DDBJ databases">
        <title>Dfirmibasis_genome.</title>
        <authorList>
            <person name="Edelbroek B."/>
            <person name="Kjellin J."/>
            <person name="Jerlstrom-Hultqvist J."/>
            <person name="Soderbom F."/>
        </authorList>
    </citation>
    <scope>NUCLEOTIDE SEQUENCE [LARGE SCALE GENOMIC DNA]</scope>
    <source>
        <strain evidence="4 5">TNS-C-14</strain>
    </source>
</reference>
<dbReference type="PROSITE" id="PS50222">
    <property type="entry name" value="EF_HAND_2"/>
    <property type="match status" value="1"/>
</dbReference>
<evidence type="ECO:0000256" key="1">
    <source>
        <dbReference type="SAM" id="Coils"/>
    </source>
</evidence>
<feature type="compositionally biased region" description="Polar residues" evidence="2">
    <location>
        <begin position="344"/>
        <end position="357"/>
    </location>
</feature>
<feature type="compositionally biased region" description="Low complexity" evidence="2">
    <location>
        <begin position="752"/>
        <end position="776"/>
    </location>
</feature>
<feature type="compositionally biased region" description="Low complexity" evidence="2">
    <location>
        <begin position="844"/>
        <end position="876"/>
    </location>
</feature>
<feature type="region of interest" description="Disordered" evidence="2">
    <location>
        <begin position="340"/>
        <end position="394"/>
    </location>
</feature>
<evidence type="ECO:0000313" key="5">
    <source>
        <dbReference type="Proteomes" id="UP001344447"/>
    </source>
</evidence>
<dbReference type="AlphaFoldDB" id="A0AAN7TTA8"/>
<feature type="compositionally biased region" description="Low complexity" evidence="2">
    <location>
        <begin position="640"/>
        <end position="655"/>
    </location>
</feature>
<feature type="region of interest" description="Disordered" evidence="2">
    <location>
        <begin position="213"/>
        <end position="254"/>
    </location>
</feature>
<protein>
    <recommendedName>
        <fullName evidence="3">EF-hand domain-containing protein</fullName>
    </recommendedName>
</protein>
<evidence type="ECO:0000256" key="2">
    <source>
        <dbReference type="SAM" id="MobiDB-lite"/>
    </source>
</evidence>
<evidence type="ECO:0000259" key="3">
    <source>
        <dbReference type="PROSITE" id="PS50222"/>
    </source>
</evidence>
<feature type="domain" description="EF-hand" evidence="3">
    <location>
        <begin position="47"/>
        <end position="82"/>
    </location>
</feature>
<feature type="compositionally biased region" description="Polar residues" evidence="2">
    <location>
        <begin position="698"/>
        <end position="727"/>
    </location>
</feature>
<comment type="caution">
    <text evidence="4">The sequence shown here is derived from an EMBL/GenBank/DDBJ whole genome shotgun (WGS) entry which is preliminary data.</text>
</comment>
<dbReference type="Proteomes" id="UP001344447">
    <property type="component" value="Unassembled WGS sequence"/>
</dbReference>
<dbReference type="GO" id="GO:0005509">
    <property type="term" value="F:calcium ion binding"/>
    <property type="evidence" value="ECO:0007669"/>
    <property type="project" value="InterPro"/>
</dbReference>
<feature type="compositionally biased region" description="Low complexity" evidence="2">
    <location>
        <begin position="245"/>
        <end position="254"/>
    </location>
</feature>
<gene>
    <name evidence="4" type="ORF">RB653_010593</name>
</gene>
<feature type="compositionally biased region" description="Polar residues" evidence="2">
    <location>
        <begin position="833"/>
        <end position="843"/>
    </location>
</feature>
<feature type="compositionally biased region" description="Low complexity" evidence="2">
    <location>
        <begin position="799"/>
        <end position="832"/>
    </location>
</feature>
<feature type="coiled-coil region" evidence="1">
    <location>
        <begin position="928"/>
        <end position="987"/>
    </location>
</feature>
<sequence length="1029" mass="115418">MYSNNSSSDDEEKELMDEIQLNNNNLGGSFGGTIGSSSNNIGSPGGEFINQMEQVFKTIDTEENGIISLTQLRQEIESLTGESIDTNPLIGKLLNFLRIVHRAEQPKNDDEDEVDNDVDNPENTNHDDQDDFEDDSSFEDLIFDEKKQLEEDNTFIDFQSFLESMASYMDGEDPKKLREKQIEKLKLPKFKVPIDLLKKYNITPKFLSPMISGNNSPNGGNNSNNNNNNNSSGGGGGGDVYSHLNNSPSKSGGSSNKFNRLFSAKPMVTFEQFNQLITKLNYGKEIPKQKLLMHLHDLPTDKDDCIDANLFLSSFGGLNHPMSPKLTYDDDDDNNQVEKKEDQFNINSRGSGNTSPPNVKINYNNNNDSNNNNNKNNNNKNNNNNNNNNNINQWNSKNTQIVDQLQDSYKVLEREVESYQSELSMLEKSRQIQDSSLKKKDQEIDKLRKEARFVDGMRDANKDLMVQNQNLKNQLSKLTLNEELLRESIDQEKDKLREASESNVLKDLELKKLKLLLKTQQNINNKLSMMVTFSDDTIQEGGSSGTSSPNSSGSINFTSKRIKPTIDRAKQVLGRQKSEKFEMDKYSTIHANNNFSMFLKQQQVLLQEKQEKQYQQPYYFQSGTNSPQSLQSEFEELNKQQQQQPQTTTPPISQQNYDNNDEESSELDSLKKQLGGFDYQLPPLEGTYDSPSISSPSHNQSFDSPSHNQSFDSPSLVSSPPISQLISKVSDGPQPIQMMSPMTPPLPTHITSSSNLSSSLNVTPTHNNNNNNNNNNQPNSPLANEQSNRSLLSPKYIRTSSPSIKSTPSSAPMYSSTPSTSTATALLSPFSLNNPTNITGSPLNNSTNNNNNSNNNNKNSNTTTTTTTTISNNTGNSNLGYNTISSNNFNNFVNSSSSNLSSSQLIQDQFNVGSIRRLKKSDIIRLHASEMEEQNESAQMLITEAEKALEEFKKNSSLELQRLQKLLQEERQHSKMLEKQLSNQMDKNKEMVTGKDSTNTSSWGGMQNFFSFVTNYLPSTLFCNLSSTS</sequence>
<keyword evidence="5" id="KW-1185">Reference proteome</keyword>
<keyword evidence="1" id="KW-0175">Coiled coil</keyword>
<feature type="compositionally biased region" description="Polar residues" evidence="2">
    <location>
        <begin position="777"/>
        <end position="791"/>
    </location>
</feature>
<evidence type="ECO:0000313" key="4">
    <source>
        <dbReference type="EMBL" id="KAK5575335.1"/>
    </source>
</evidence>
<feature type="compositionally biased region" description="Low complexity" evidence="2">
    <location>
        <begin position="545"/>
        <end position="554"/>
    </location>
</feature>
<dbReference type="EMBL" id="JAVFKY010000006">
    <property type="protein sequence ID" value="KAK5575335.1"/>
    <property type="molecule type" value="Genomic_DNA"/>
</dbReference>
<name>A0AAN7TTA8_9MYCE</name>
<proteinExistence type="predicted"/>
<feature type="region of interest" description="Disordered" evidence="2">
    <location>
        <begin position="538"/>
        <end position="561"/>
    </location>
</feature>
<feature type="region of interest" description="Disordered" evidence="2">
    <location>
        <begin position="104"/>
        <end position="134"/>
    </location>
</feature>
<feature type="compositionally biased region" description="Low complexity" evidence="2">
    <location>
        <begin position="213"/>
        <end position="231"/>
    </location>
</feature>
<feature type="region of interest" description="Disordered" evidence="2">
    <location>
        <begin position="620"/>
        <end position="876"/>
    </location>
</feature>
<feature type="coiled-coil region" evidence="1">
    <location>
        <begin position="454"/>
        <end position="502"/>
    </location>
</feature>
<accession>A0AAN7TTA8</accession>